<dbReference type="EMBL" id="BMAO01021803">
    <property type="protein sequence ID" value="GFQ77522.1"/>
    <property type="molecule type" value="Genomic_DNA"/>
</dbReference>
<dbReference type="AlphaFoldDB" id="A0A8X6HMP2"/>
<name>A0A8X6HMP2_TRICU</name>
<keyword evidence="3" id="KW-1185">Reference proteome</keyword>
<dbReference type="InterPro" id="IPR031650">
    <property type="entry name" value="CCDC73"/>
</dbReference>
<comment type="caution">
    <text evidence="2">The sequence shown here is derived from an EMBL/GenBank/DDBJ whole genome shotgun (WGS) entry which is preliminary data.</text>
</comment>
<evidence type="ECO:0000256" key="1">
    <source>
        <dbReference type="SAM" id="Coils"/>
    </source>
</evidence>
<dbReference type="OrthoDB" id="6437114at2759"/>
<accession>A0A8X6HMP2</accession>
<gene>
    <name evidence="2" type="primary">AVEN_104594_1</name>
    <name evidence="2" type="ORF">TNCT_388551</name>
</gene>
<sequence length="131" mass="15821">MDSTFLEDRETCKNSFDVLSFEKKLVELVEELRLRRNLEAENEKNLKWLMDEKYKAELDWDEQQRRYSRENNDLEQHISLLKRKLEDKICVSDDEKVKQQVVNKTYSEEIRLLKEELRNATVNLHFSPLSA</sequence>
<protein>
    <submittedName>
        <fullName evidence="2">Uncharacterized protein</fullName>
    </submittedName>
</protein>
<evidence type="ECO:0000313" key="3">
    <source>
        <dbReference type="Proteomes" id="UP000887116"/>
    </source>
</evidence>
<evidence type="ECO:0000313" key="2">
    <source>
        <dbReference type="EMBL" id="GFQ77522.1"/>
    </source>
</evidence>
<dbReference type="PANTHER" id="PTHR28660">
    <property type="entry name" value="COILED-COIL DOMAIN-CONTAINING PROTEIN 73"/>
    <property type="match status" value="1"/>
</dbReference>
<organism evidence="2 3">
    <name type="scientific">Trichonephila clavata</name>
    <name type="common">Joro spider</name>
    <name type="synonym">Nephila clavata</name>
    <dbReference type="NCBI Taxonomy" id="2740835"/>
    <lineage>
        <taxon>Eukaryota</taxon>
        <taxon>Metazoa</taxon>
        <taxon>Ecdysozoa</taxon>
        <taxon>Arthropoda</taxon>
        <taxon>Chelicerata</taxon>
        <taxon>Arachnida</taxon>
        <taxon>Araneae</taxon>
        <taxon>Araneomorphae</taxon>
        <taxon>Entelegynae</taxon>
        <taxon>Araneoidea</taxon>
        <taxon>Nephilidae</taxon>
        <taxon>Trichonephila</taxon>
    </lineage>
</organism>
<keyword evidence="1" id="KW-0175">Coiled coil</keyword>
<dbReference type="PANTHER" id="PTHR28660:SF1">
    <property type="entry name" value="COILED-COIL DOMAIN-CONTAINING PROTEIN 73"/>
    <property type="match status" value="1"/>
</dbReference>
<feature type="coiled-coil region" evidence="1">
    <location>
        <begin position="64"/>
        <end position="123"/>
    </location>
</feature>
<proteinExistence type="predicted"/>
<reference evidence="2" key="1">
    <citation type="submission" date="2020-07" db="EMBL/GenBank/DDBJ databases">
        <title>Multicomponent nature underlies the extraordinary mechanical properties of spider dragline silk.</title>
        <authorList>
            <person name="Kono N."/>
            <person name="Nakamura H."/>
            <person name="Mori M."/>
            <person name="Yoshida Y."/>
            <person name="Ohtoshi R."/>
            <person name="Malay A.D."/>
            <person name="Moran D.A.P."/>
            <person name="Tomita M."/>
            <person name="Numata K."/>
            <person name="Arakawa K."/>
        </authorList>
    </citation>
    <scope>NUCLEOTIDE SEQUENCE</scope>
</reference>
<dbReference type="Proteomes" id="UP000887116">
    <property type="component" value="Unassembled WGS sequence"/>
</dbReference>